<dbReference type="Pfam" id="PF00326">
    <property type="entry name" value="Peptidase_S9"/>
    <property type="match status" value="1"/>
</dbReference>
<dbReference type="GO" id="GO:0004252">
    <property type="term" value="F:serine-type endopeptidase activity"/>
    <property type="evidence" value="ECO:0007669"/>
    <property type="project" value="InterPro"/>
</dbReference>
<evidence type="ECO:0000259" key="6">
    <source>
        <dbReference type="Pfam" id="PF02897"/>
    </source>
</evidence>
<dbReference type="Gene3D" id="3.40.50.1820">
    <property type="entry name" value="alpha/beta hydrolase"/>
    <property type="match status" value="1"/>
</dbReference>
<keyword evidence="3" id="KW-0378">Hydrolase</keyword>
<name>A0A135Z2F9_GARVA</name>
<evidence type="ECO:0000313" key="8">
    <source>
        <dbReference type="Proteomes" id="UP000070505"/>
    </source>
</evidence>
<dbReference type="SUPFAM" id="SSF53474">
    <property type="entry name" value="alpha/beta-Hydrolases"/>
    <property type="match status" value="1"/>
</dbReference>
<dbReference type="SUPFAM" id="SSF50993">
    <property type="entry name" value="Peptidase/esterase 'gauge' domain"/>
    <property type="match status" value="1"/>
</dbReference>
<dbReference type="GO" id="GO:0006508">
    <property type="term" value="P:proteolysis"/>
    <property type="evidence" value="ECO:0007669"/>
    <property type="project" value="UniProtKB-KW"/>
</dbReference>
<dbReference type="InterPro" id="IPR051543">
    <property type="entry name" value="Serine_Peptidase_S9A"/>
</dbReference>
<evidence type="ECO:0000256" key="4">
    <source>
        <dbReference type="ARBA" id="ARBA00022825"/>
    </source>
</evidence>
<dbReference type="PATRIC" id="fig|2702.101.peg.1258"/>
<gene>
    <name evidence="7" type="ORF">HMPREF3230_01273</name>
</gene>
<dbReference type="Gene3D" id="2.130.10.120">
    <property type="entry name" value="Prolyl oligopeptidase, N-terminal domain"/>
    <property type="match status" value="1"/>
</dbReference>
<dbReference type="InterPro" id="IPR002471">
    <property type="entry name" value="Pept_S9_AS"/>
</dbReference>
<dbReference type="Pfam" id="PF02897">
    <property type="entry name" value="Peptidase_S9_N"/>
    <property type="match status" value="1"/>
</dbReference>
<comment type="similarity">
    <text evidence="1">Belongs to the peptidase S9A family.</text>
</comment>
<evidence type="ECO:0000256" key="2">
    <source>
        <dbReference type="ARBA" id="ARBA00022670"/>
    </source>
</evidence>
<feature type="domain" description="Peptidase S9A N-terminal" evidence="6">
    <location>
        <begin position="28"/>
        <end position="364"/>
    </location>
</feature>
<accession>A0A135Z2F9</accession>
<dbReference type="InterPro" id="IPR001375">
    <property type="entry name" value="Peptidase_S9_cat"/>
</dbReference>
<reference evidence="7 8" key="1">
    <citation type="submission" date="2016-02" db="EMBL/GenBank/DDBJ databases">
        <authorList>
            <person name="Wen L."/>
            <person name="He K."/>
            <person name="Yang H."/>
        </authorList>
    </citation>
    <scope>NUCLEOTIDE SEQUENCE [LARGE SCALE GENOMIC DNA]</scope>
    <source>
        <strain evidence="7 8">CMW7778B</strain>
    </source>
</reference>
<dbReference type="PROSITE" id="PS00708">
    <property type="entry name" value="PRO_ENDOPEP_SER"/>
    <property type="match status" value="1"/>
</dbReference>
<dbReference type="InterPro" id="IPR002470">
    <property type="entry name" value="Peptidase_S9A"/>
</dbReference>
<evidence type="ECO:0000256" key="3">
    <source>
        <dbReference type="ARBA" id="ARBA00022801"/>
    </source>
</evidence>
<feature type="domain" description="Peptidase S9 prolyl oligopeptidase catalytic" evidence="5">
    <location>
        <begin position="656"/>
        <end position="879"/>
    </location>
</feature>
<dbReference type="PRINTS" id="PR00862">
    <property type="entry name" value="PROLIGOPTASE"/>
</dbReference>
<evidence type="ECO:0000256" key="1">
    <source>
        <dbReference type="ARBA" id="ARBA00005228"/>
    </source>
</evidence>
<proteinExistence type="inferred from homology"/>
<organism evidence="7 8">
    <name type="scientific">Gardnerella vaginalis</name>
    <dbReference type="NCBI Taxonomy" id="2702"/>
    <lineage>
        <taxon>Bacteria</taxon>
        <taxon>Bacillati</taxon>
        <taxon>Actinomycetota</taxon>
        <taxon>Actinomycetes</taxon>
        <taxon>Bifidobacteriales</taxon>
        <taxon>Bifidobacteriaceae</taxon>
        <taxon>Gardnerella</taxon>
    </lineage>
</organism>
<protein>
    <submittedName>
        <fullName evidence="7">Peptidase, S9A/B/C family, catalytic domain protein</fullName>
    </submittedName>
</protein>
<dbReference type="Proteomes" id="UP000070505">
    <property type="component" value="Unassembled WGS sequence"/>
</dbReference>
<dbReference type="InterPro" id="IPR023302">
    <property type="entry name" value="Pept_S9A_N"/>
</dbReference>
<comment type="caution">
    <text evidence="7">The sequence shown here is derived from an EMBL/GenBank/DDBJ whole genome shotgun (WGS) entry which is preliminary data.</text>
</comment>
<dbReference type="PANTHER" id="PTHR11757:SF19">
    <property type="entry name" value="PROLYL ENDOPEPTIDASE-LIKE"/>
    <property type="match status" value="1"/>
</dbReference>
<dbReference type="AlphaFoldDB" id="A0A135Z2F9"/>
<dbReference type="InterPro" id="IPR029058">
    <property type="entry name" value="AB_hydrolase_fold"/>
</dbReference>
<sequence>MEENMDIFNTCDCDSSAKCDENNSVNPPVAEKIPEKREYHGDIFIDNYAWMKDCNNPIVRKYIDAQNKYTSSKVAHLSGLRKKLFQELKSRVQETDMSVPTRMNGYWYYVRTCEGSQYAIQCRIPVIKDDDWVAPVIDEKAEPGTTDYEEVIFDANLEANITNSSFFRLGGMDVSLDGMRMLYGIDVHGDERYDYYIRDLHIEESASSKRRTVTYTQLDDSWKGISSASLSPDGKWVWYVRLDDAWRPYQVFRHKVGEPTSSDVKVYEELDERFWVNASISFDDRYVVICSDSKTTSKVLITPLSSPEDDFRMVVNPIDGVEYDVSFACFEHGGEDGEDIPLVIINHNARNPNFEIDVIDMRNPVNNSYSNNFDIICKNMPYDIGDGVCIASGSPYGCEKGDEVIHDASNMPISTPYFAAENPSIMQGCVGLSIDGLSMYKNYALITYRANGLPHLAVVSKAEAVKDFLDARPWNFREICVNNILDSAECSDFAECSSFDAECFDFNKSSTESYANSSVKDSSAKDSSSFQTRVKLQTISQKDVNANRLYSIYPVGNPSYEAPCLRYAFSSYATLGQLRELNPITGEDRLLKKGKILGDFDENRYAERRVWIIARDGERVPVSLVWNRDTVANTNAMFITAYGAYEISSDPAFCVSRLSLLDRGVLYAQVHVRGGGEMGRAWYEQGRRRNKKHTFEDFIDATYSLQEQGYASCEQTVANGGSAGGLLMGAVANMAPNLYSGIEADVPFVDSLTTMLDTSLPLTVTEWDEWGDPLDNVEDYKYMKSYSPYENIPEFSSNSKSENCGNTLNHFPKILITTSMNDTRVLVTEPIKWLARLQESGIDAIAYIQTDGGHGGTSGRYNSWKEVSYENAWCLDAMKVSL</sequence>
<dbReference type="PANTHER" id="PTHR11757">
    <property type="entry name" value="PROTEASE FAMILY S9A OLIGOPEPTIDASE"/>
    <property type="match status" value="1"/>
</dbReference>
<evidence type="ECO:0000313" key="7">
    <source>
        <dbReference type="EMBL" id="KXI15837.1"/>
    </source>
</evidence>
<evidence type="ECO:0000259" key="5">
    <source>
        <dbReference type="Pfam" id="PF00326"/>
    </source>
</evidence>
<keyword evidence="4" id="KW-0720">Serine protease</keyword>
<keyword evidence="2" id="KW-0645">Protease</keyword>
<dbReference type="EMBL" id="LSRC01000057">
    <property type="protein sequence ID" value="KXI15837.1"/>
    <property type="molecule type" value="Genomic_DNA"/>
</dbReference>